<dbReference type="SUPFAM" id="SSF51905">
    <property type="entry name" value="FAD/NAD(P)-binding domain"/>
    <property type="match status" value="1"/>
</dbReference>
<sequence length="605" mass="68070">MLQHNLFSNGHFLLKSKSHYRISSVLRRLASYDQHESPTLPHLTHANPVLTLTDIIPSACQIVIAGGGIIGQSVAYHLSEYGAKDIVLLEKAKLASGSTWQSAGQGMHIQNTLIQTYFTKYSRELYKKLHDQGHDVGFSEKGGLWIAQTADRLHTLKRQYAIIKALDIDCELLNIDKIKERLPFINSHEIWGGLLIKDDFMVDPVPLALAFAKLAIDKGVKIIEDCAVTEILTEKQRAGQYDRITSVVTSQGPIKCDIFINCTGLWARELGYRSSPGVRIPTQACEYICLKTKPIANFPKRMPIVHNPDERFYLQPLANDAVLVGGFLRESKPIFLNGVPENFNYSLLPDNWDDFHWILSNAIKRFPLLGESEYESLITGADSYTPDGENIEDLSKQGTFGKARWFNIVKREYNACRKGVAIIDMTSFTKYELKSANRSVVDFLQMLCANNIDKPIGSVIHTGMLNEQGGYENDCSVIRLDQYHFLLVSPTSQSTRSMKWLKSHVPEDGSIFLSDVTSLYTALNVIGPKAKYLLAELSDENFNDFARMTCRVCLGYVHAPNDQKVTTNYIRQATYEIDIGTKRFNARPNLYQPSEMGPTVQLSTP</sequence>
<dbReference type="Pfam" id="PF01571">
    <property type="entry name" value="GCV_T"/>
    <property type="match status" value="1"/>
</dbReference>
<dbReference type="AlphaFoldDB" id="A0A816Q550"/>
<dbReference type="Gene3D" id="3.50.50.60">
    <property type="entry name" value="FAD/NAD(P)-binding domain"/>
    <property type="match status" value="1"/>
</dbReference>
<dbReference type="GO" id="GO:0005759">
    <property type="term" value="C:mitochondrial matrix"/>
    <property type="evidence" value="ECO:0007669"/>
    <property type="project" value="TreeGrafter"/>
</dbReference>
<evidence type="ECO:0000259" key="1">
    <source>
        <dbReference type="Pfam" id="PF01266"/>
    </source>
</evidence>
<dbReference type="InterPro" id="IPR027266">
    <property type="entry name" value="TrmE/GcvT-like"/>
</dbReference>
<dbReference type="SUPFAM" id="SSF103025">
    <property type="entry name" value="Folate-binding domain"/>
    <property type="match status" value="1"/>
</dbReference>
<dbReference type="SUPFAM" id="SSF54373">
    <property type="entry name" value="FAD-linked reductases, C-terminal domain"/>
    <property type="match status" value="1"/>
</dbReference>
<evidence type="ECO:0000313" key="4">
    <source>
        <dbReference type="Proteomes" id="UP000663887"/>
    </source>
</evidence>
<gene>
    <name evidence="3" type="ORF">XDN619_LOCUS10011</name>
</gene>
<proteinExistence type="predicted"/>
<dbReference type="Gene3D" id="3.30.1360.120">
    <property type="entry name" value="Probable tRNA modification gtpase trme, domain 1"/>
    <property type="match status" value="1"/>
</dbReference>
<dbReference type="InterPro" id="IPR006222">
    <property type="entry name" value="GCVT_N"/>
</dbReference>
<accession>A0A816Q550</accession>
<dbReference type="Gene3D" id="3.30.9.10">
    <property type="entry name" value="D-Amino Acid Oxidase, subunit A, domain 2"/>
    <property type="match status" value="1"/>
</dbReference>
<dbReference type="PANTHER" id="PTHR13847">
    <property type="entry name" value="SARCOSINE DEHYDROGENASE-RELATED"/>
    <property type="match status" value="1"/>
</dbReference>
<reference evidence="3" key="1">
    <citation type="submission" date="2021-02" db="EMBL/GenBank/DDBJ databases">
        <authorList>
            <person name="Nowell W R."/>
        </authorList>
    </citation>
    <scope>NUCLEOTIDE SEQUENCE</scope>
</reference>
<feature type="domain" description="GCVT N-terminal" evidence="2">
    <location>
        <begin position="403"/>
        <end position="578"/>
    </location>
</feature>
<dbReference type="Proteomes" id="UP000663887">
    <property type="component" value="Unassembled WGS sequence"/>
</dbReference>
<protein>
    <submittedName>
        <fullName evidence="3">Uncharacterized protein</fullName>
    </submittedName>
</protein>
<feature type="domain" description="FAD dependent oxidoreductase" evidence="1">
    <location>
        <begin position="62"/>
        <end position="390"/>
    </location>
</feature>
<dbReference type="EMBL" id="CAJNRG010003443">
    <property type="protein sequence ID" value="CAF2057674.1"/>
    <property type="molecule type" value="Genomic_DNA"/>
</dbReference>
<name>A0A816Q550_9BILA</name>
<dbReference type="InterPro" id="IPR006076">
    <property type="entry name" value="FAD-dep_OxRdtase"/>
</dbReference>
<organism evidence="3 4">
    <name type="scientific">Rotaria magnacalcarata</name>
    <dbReference type="NCBI Taxonomy" id="392030"/>
    <lineage>
        <taxon>Eukaryota</taxon>
        <taxon>Metazoa</taxon>
        <taxon>Spiralia</taxon>
        <taxon>Gnathifera</taxon>
        <taxon>Rotifera</taxon>
        <taxon>Eurotatoria</taxon>
        <taxon>Bdelloidea</taxon>
        <taxon>Philodinida</taxon>
        <taxon>Philodinidae</taxon>
        <taxon>Rotaria</taxon>
    </lineage>
</organism>
<evidence type="ECO:0000313" key="3">
    <source>
        <dbReference type="EMBL" id="CAF2057674.1"/>
    </source>
</evidence>
<evidence type="ECO:0000259" key="2">
    <source>
        <dbReference type="Pfam" id="PF01571"/>
    </source>
</evidence>
<dbReference type="InterPro" id="IPR036188">
    <property type="entry name" value="FAD/NAD-bd_sf"/>
</dbReference>
<comment type="caution">
    <text evidence="3">The sequence shown here is derived from an EMBL/GenBank/DDBJ whole genome shotgun (WGS) entry which is preliminary data.</text>
</comment>
<dbReference type="PANTHER" id="PTHR13847:SF193">
    <property type="entry name" value="PYRUVATE DEHYDROGENASE PHOSPHATASE REGULATORY SUBUNIT, MITOCHONDRIAL"/>
    <property type="match status" value="1"/>
</dbReference>
<dbReference type="Pfam" id="PF01266">
    <property type="entry name" value="DAO"/>
    <property type="match status" value="1"/>
</dbReference>